<reference evidence="2 3" key="1">
    <citation type="submission" date="2016-11" db="EMBL/GenBank/DDBJ databases">
        <authorList>
            <person name="Jaros S."/>
            <person name="Januszkiewicz K."/>
            <person name="Wedrychowicz H."/>
        </authorList>
    </citation>
    <scope>NUCLEOTIDE SEQUENCE [LARGE SCALE GENOMIC DNA]</scope>
    <source>
        <strain evidence="2 3">DSM 24787</strain>
    </source>
</reference>
<sequence length="453" mass="46774">MNSFLRIAARVTFAAGLFIVASKANAQMKVGDKPYSINKASVLELESDRQGLLLPRVQPAMLTAVPLNTAPDGMVVVVEDAAKQNQVLYLRKNGTWVKLATLDESALNWNRAGNAVNEATDFIGSTNSAAVIVKTNNVEAMRVAADGRVGIGNTAPTEKLDVTGNTKVSGSVTANSLDIANNVNLHNVAASTTLVEVLVIDQATGAVNRRTMSAAAFNTVVSSFNGSSIAAQTLVAGSGGTDLNIATNAATGEHTVNIPTAGTGITRGLLSLADWEKLQDAQKQMVAGVFSTTADAKGLSIGGTDNNEIILHAADATNPGGVSTATQAFGGDKNFAANVTVGNTTTGNSTLNVDGSVAMAIKTVATSGYTLNDKDNTILANATASSLVINLPAAAVGRMYTIKKIGTGGIDHDVTVTPAGTALIEGGANFVIYNDWTFITIQSDGTNWYIIRK</sequence>
<evidence type="ECO:0000256" key="1">
    <source>
        <dbReference type="SAM" id="SignalP"/>
    </source>
</evidence>
<organism evidence="2 3">
    <name type="scientific">Chitinophaga niabensis</name>
    <dbReference type="NCBI Taxonomy" id="536979"/>
    <lineage>
        <taxon>Bacteria</taxon>
        <taxon>Pseudomonadati</taxon>
        <taxon>Bacteroidota</taxon>
        <taxon>Chitinophagia</taxon>
        <taxon>Chitinophagales</taxon>
        <taxon>Chitinophagaceae</taxon>
        <taxon>Chitinophaga</taxon>
    </lineage>
</organism>
<dbReference type="RefSeq" id="WP_074237134.1">
    <property type="nucleotide sequence ID" value="NZ_FSRA01000001.1"/>
</dbReference>
<dbReference type="Proteomes" id="UP000185003">
    <property type="component" value="Unassembled WGS sequence"/>
</dbReference>
<dbReference type="EMBL" id="FSRA01000001">
    <property type="protein sequence ID" value="SIN64452.1"/>
    <property type="molecule type" value="Genomic_DNA"/>
</dbReference>
<dbReference type="STRING" id="536979.SAMN04488055_0065"/>
<feature type="chain" id="PRO_5012364974" evidence="1">
    <location>
        <begin position="27"/>
        <end position="453"/>
    </location>
</feature>
<gene>
    <name evidence="2" type="ORF">SAMN04488055_0065</name>
</gene>
<proteinExistence type="predicted"/>
<keyword evidence="1" id="KW-0732">Signal</keyword>
<evidence type="ECO:0000313" key="2">
    <source>
        <dbReference type="EMBL" id="SIN64452.1"/>
    </source>
</evidence>
<dbReference type="AlphaFoldDB" id="A0A1N6D0Y4"/>
<keyword evidence="3" id="KW-1185">Reference proteome</keyword>
<dbReference type="OrthoDB" id="657052at2"/>
<protein>
    <submittedName>
        <fullName evidence="2">Uncharacterized protein</fullName>
    </submittedName>
</protein>
<feature type="signal peptide" evidence="1">
    <location>
        <begin position="1"/>
        <end position="26"/>
    </location>
</feature>
<name>A0A1N6D0Y4_9BACT</name>
<evidence type="ECO:0000313" key="3">
    <source>
        <dbReference type="Proteomes" id="UP000185003"/>
    </source>
</evidence>
<accession>A0A1N6D0Y4</accession>